<dbReference type="Pfam" id="PF01135">
    <property type="entry name" value="PCMT"/>
    <property type="match status" value="1"/>
</dbReference>
<dbReference type="PANTHER" id="PTHR30258:SF2">
    <property type="entry name" value="COMG OPERON PROTEIN 1"/>
    <property type="match status" value="1"/>
</dbReference>
<dbReference type="AlphaFoldDB" id="A0A5P9NKH7"/>
<reference evidence="5 6" key="1">
    <citation type="submission" date="2019-02" db="EMBL/GenBank/DDBJ databases">
        <authorList>
            <person name="Li S.-H."/>
        </authorList>
    </citation>
    <scope>NUCLEOTIDE SEQUENCE [LARGE SCALE GENOMIC DNA]</scope>
    <source>
        <strain evidence="5 6">IMCC14385</strain>
    </source>
</reference>
<feature type="domain" description="Bacterial type II secretion system protein E" evidence="4">
    <location>
        <begin position="562"/>
        <end position="576"/>
    </location>
</feature>
<keyword evidence="2" id="KW-0547">Nucleotide-binding</keyword>
<keyword evidence="3" id="KW-0067">ATP-binding</keyword>
<dbReference type="PANTHER" id="PTHR30258">
    <property type="entry name" value="TYPE II SECRETION SYSTEM PROTEIN GSPE-RELATED"/>
    <property type="match status" value="1"/>
</dbReference>
<evidence type="ECO:0000256" key="3">
    <source>
        <dbReference type="ARBA" id="ARBA00022840"/>
    </source>
</evidence>
<dbReference type="Gene3D" id="3.40.50.300">
    <property type="entry name" value="P-loop containing nucleotide triphosphate hydrolases"/>
    <property type="match status" value="1"/>
</dbReference>
<dbReference type="CDD" id="cd01129">
    <property type="entry name" value="PulE-GspE-like"/>
    <property type="match status" value="1"/>
</dbReference>
<dbReference type="GO" id="GO:0032259">
    <property type="term" value="P:methylation"/>
    <property type="evidence" value="ECO:0007669"/>
    <property type="project" value="UniProtKB-KW"/>
</dbReference>
<dbReference type="OrthoDB" id="9804785at2"/>
<protein>
    <submittedName>
        <fullName evidence="5">Protein-L-isoaspartate(D-aspartate) O-methyltransferase</fullName>
    </submittedName>
</protein>
<gene>
    <name evidence="5" type="ORF">EY643_12140</name>
</gene>
<keyword evidence="6" id="KW-1185">Reference proteome</keyword>
<dbReference type="GO" id="GO:0005524">
    <property type="term" value="F:ATP binding"/>
    <property type="evidence" value="ECO:0007669"/>
    <property type="project" value="UniProtKB-KW"/>
</dbReference>
<dbReference type="SUPFAM" id="SSF52540">
    <property type="entry name" value="P-loop containing nucleoside triphosphate hydrolases"/>
    <property type="match status" value="1"/>
</dbReference>
<dbReference type="Pfam" id="PF00437">
    <property type="entry name" value="T2SSE"/>
    <property type="match status" value="1"/>
</dbReference>
<proteinExistence type="inferred from homology"/>
<keyword evidence="5" id="KW-0808">Transferase</keyword>
<dbReference type="Gene3D" id="3.40.50.150">
    <property type="entry name" value="Vaccinia Virus protein VP39"/>
    <property type="match status" value="1"/>
</dbReference>
<accession>A0A5P9NKH7</accession>
<dbReference type="InterPro" id="IPR001482">
    <property type="entry name" value="T2SS/T4SS_dom"/>
</dbReference>
<keyword evidence="5" id="KW-0489">Methyltransferase</keyword>
<dbReference type="InterPro" id="IPR037257">
    <property type="entry name" value="T2SS_E_N_sf"/>
</dbReference>
<dbReference type="Gene3D" id="3.30.450.90">
    <property type="match status" value="1"/>
</dbReference>
<dbReference type="CDD" id="cd02440">
    <property type="entry name" value="AdoMet_MTases"/>
    <property type="match status" value="1"/>
</dbReference>
<dbReference type="InterPro" id="IPR029063">
    <property type="entry name" value="SAM-dependent_MTases_sf"/>
</dbReference>
<dbReference type="GO" id="GO:0008168">
    <property type="term" value="F:methyltransferase activity"/>
    <property type="evidence" value="ECO:0007669"/>
    <property type="project" value="UniProtKB-KW"/>
</dbReference>
<dbReference type="InterPro" id="IPR007831">
    <property type="entry name" value="T2SS_GspE_N"/>
</dbReference>
<evidence type="ECO:0000313" key="5">
    <source>
        <dbReference type="EMBL" id="QFU76351.1"/>
    </source>
</evidence>
<dbReference type="SUPFAM" id="SSF160246">
    <property type="entry name" value="EspE N-terminal domain-like"/>
    <property type="match status" value="1"/>
</dbReference>
<evidence type="ECO:0000313" key="6">
    <source>
        <dbReference type="Proteomes" id="UP000326287"/>
    </source>
</evidence>
<organism evidence="5 6">
    <name type="scientific">Halioglobus maricola</name>
    <dbReference type="NCBI Taxonomy" id="2601894"/>
    <lineage>
        <taxon>Bacteria</taxon>
        <taxon>Pseudomonadati</taxon>
        <taxon>Pseudomonadota</taxon>
        <taxon>Gammaproteobacteria</taxon>
        <taxon>Cellvibrionales</taxon>
        <taxon>Halieaceae</taxon>
        <taxon>Halioglobus</taxon>
    </lineage>
</organism>
<dbReference type="Pfam" id="PF05157">
    <property type="entry name" value="MshEN"/>
    <property type="match status" value="1"/>
</dbReference>
<name>A0A5P9NKH7_9GAMM</name>
<dbReference type="RefSeq" id="WP_153239495.1">
    <property type="nucleotide sequence ID" value="NZ_CP036422.1"/>
</dbReference>
<dbReference type="InterPro" id="IPR003593">
    <property type="entry name" value="AAA+_ATPase"/>
</dbReference>
<evidence type="ECO:0000256" key="1">
    <source>
        <dbReference type="ARBA" id="ARBA00006611"/>
    </source>
</evidence>
<dbReference type="EMBL" id="CP036422">
    <property type="protein sequence ID" value="QFU76351.1"/>
    <property type="molecule type" value="Genomic_DNA"/>
</dbReference>
<dbReference type="KEGG" id="halc:EY643_12140"/>
<dbReference type="SUPFAM" id="SSF53335">
    <property type="entry name" value="S-adenosyl-L-methionine-dependent methyltransferases"/>
    <property type="match status" value="1"/>
</dbReference>
<dbReference type="SMART" id="SM00382">
    <property type="entry name" value="AAA"/>
    <property type="match status" value="1"/>
</dbReference>
<dbReference type="GO" id="GO:0005886">
    <property type="term" value="C:plasma membrane"/>
    <property type="evidence" value="ECO:0007669"/>
    <property type="project" value="TreeGrafter"/>
</dbReference>
<dbReference type="GO" id="GO:0016887">
    <property type="term" value="F:ATP hydrolysis activity"/>
    <property type="evidence" value="ECO:0007669"/>
    <property type="project" value="TreeGrafter"/>
</dbReference>
<comment type="similarity">
    <text evidence="1">Belongs to the GSP E family.</text>
</comment>
<evidence type="ECO:0000256" key="2">
    <source>
        <dbReference type="ARBA" id="ARBA00022741"/>
    </source>
</evidence>
<evidence type="ECO:0000259" key="4">
    <source>
        <dbReference type="PROSITE" id="PS00662"/>
    </source>
</evidence>
<dbReference type="Proteomes" id="UP000326287">
    <property type="component" value="Chromosome"/>
</dbReference>
<dbReference type="InterPro" id="IPR027417">
    <property type="entry name" value="P-loop_NTPase"/>
</dbReference>
<sequence>MTSTQQAIAERTTEALRSLPRDHFIEMSDHSLVLGRSIPPTNAVSEILNHAAIEPDHKVLQIGTGAGYSAALCARLAQQVVTIEISQAMAQQAQERFNKLELANLILRVDDGSHGAADLGPFNRILVATPRIHDKGPLIDQLADGGKLIALEQGENDTLILASYRISELGATLRKELALVDFSRDSGMTLLDMGVVDQVMLSEARRIARDRKQPIIKVLRDKLDVEHATLYRKLAEENGMPFAAVDDLLQQVHPELMEAFSRSFLDSHHLIPLRVDHRVLHVVTDDPDSKIDDIFHMYPYDRVAKVLVTPNDFKRLWTTVELSLQGEAIRSRHRQAQLEAIKPKEDLLDPGRNKVEARLITLCDALLLDAVSEGASDLHVEQYDDKVRIRLRVDGDLHDITHYTLSPADARGLINVIKIRGDMDIAEKRLPQGGRSTLTAGGASFDLRIQVQPSLHGEAVVIRMLPQSGNVVAIEDLGLPPRLMKDYRRLLDNPSGLVLVVGPTGSGKSTTLYAGLSELAKDGRRKVITIEDPIEYSIDGIQQTHTRPDIGFNFADGMRSFVRLDPDVILVGEIRDTETAVEAIRASQTGHVVLSTLHANDSVDALQRIFDLEVHANSIASELMAVISQKLAKRICPDCRKPAVPDPAILAELFPESAPDNFVCFEGTGCSECGGRGTRGRVAVVEYMQTNSEIRDGISLRYPIARLRAIALDSGLITMRDSALEHVVAGVIPLEELPRILPAERMAPEKRGVWE</sequence>
<dbReference type="PROSITE" id="PS00662">
    <property type="entry name" value="T2SP_E"/>
    <property type="match status" value="1"/>
</dbReference>